<dbReference type="PANTHER" id="PTHR34992">
    <property type="entry name" value="HYPHAL ANASTAMOSIS-7 PROTEIN"/>
    <property type="match status" value="1"/>
</dbReference>
<evidence type="ECO:0000256" key="2">
    <source>
        <dbReference type="ARBA" id="ARBA00022475"/>
    </source>
</evidence>
<evidence type="ECO:0000256" key="4">
    <source>
        <dbReference type="ARBA" id="ARBA00023136"/>
    </source>
</evidence>
<keyword evidence="6" id="KW-0449">Lipoprotein</keyword>
<dbReference type="EMBL" id="JAAAHY010000625">
    <property type="protein sequence ID" value="KAF9960569.1"/>
    <property type="molecule type" value="Genomic_DNA"/>
</dbReference>
<feature type="chain" id="PRO_5040332815" description="Copper acquisition factor BIM1-like domain-containing protein" evidence="8">
    <location>
        <begin position="19"/>
        <end position="199"/>
    </location>
</feature>
<accession>A0A9P6J3A8</accession>
<evidence type="ECO:0000256" key="1">
    <source>
        <dbReference type="ARBA" id="ARBA00004236"/>
    </source>
</evidence>
<name>A0A9P6J3A8_MORAP</name>
<dbReference type="InterPro" id="IPR046530">
    <property type="entry name" value="BIM1-like_dom"/>
</dbReference>
<keyword evidence="5" id="KW-0325">Glycoprotein</keyword>
<sequence length="199" mass="20224">MKILQLATALLCSSAAMAHYTLDYPTSRGFSDDNEPQAPCGGFNSAANRTQFPLTKGFLQIKSGHVSADIKVNVVYGNNPTAADFTSAGATPASSLSIKNPGDSCLPLDLSTFKGAADNTNATIQIIYNGGDSPLYQCADVILVSSAPTFDTSKCKNVGAAPSATSPGGTAPTNAGSLVSMNGVKTAAAVLILAVVFAL</sequence>
<dbReference type="GO" id="GO:0012505">
    <property type="term" value="C:endomembrane system"/>
    <property type="evidence" value="ECO:0007669"/>
    <property type="project" value="UniProtKB-SubCell"/>
</dbReference>
<keyword evidence="4" id="KW-0472">Membrane</keyword>
<keyword evidence="3 8" id="KW-0732">Signal</keyword>
<evidence type="ECO:0000313" key="10">
    <source>
        <dbReference type="EMBL" id="KAF9960569.1"/>
    </source>
</evidence>
<dbReference type="AlphaFoldDB" id="A0A9P6J3A8"/>
<feature type="domain" description="Copper acquisition factor BIM1-like" evidence="9">
    <location>
        <begin position="17"/>
        <end position="158"/>
    </location>
</feature>
<proteinExistence type="predicted"/>
<dbReference type="CDD" id="cd21176">
    <property type="entry name" value="LPMO_auxiliary-like"/>
    <property type="match status" value="1"/>
</dbReference>
<evidence type="ECO:0000256" key="5">
    <source>
        <dbReference type="ARBA" id="ARBA00023180"/>
    </source>
</evidence>
<protein>
    <recommendedName>
        <fullName evidence="9">Copper acquisition factor BIM1-like domain-containing protein</fullName>
    </recommendedName>
</protein>
<dbReference type="OrthoDB" id="2146436at2759"/>
<evidence type="ECO:0000256" key="6">
    <source>
        <dbReference type="ARBA" id="ARBA00023288"/>
    </source>
</evidence>
<keyword evidence="2" id="KW-1003">Cell membrane</keyword>
<reference evidence="10" key="1">
    <citation type="journal article" date="2020" name="Fungal Divers.">
        <title>Resolving the Mortierellaceae phylogeny through synthesis of multi-gene phylogenetics and phylogenomics.</title>
        <authorList>
            <person name="Vandepol N."/>
            <person name="Liber J."/>
            <person name="Desiro A."/>
            <person name="Na H."/>
            <person name="Kennedy M."/>
            <person name="Barry K."/>
            <person name="Grigoriev I.V."/>
            <person name="Miller A.N."/>
            <person name="O'Donnell K."/>
            <person name="Stajich J.E."/>
            <person name="Bonito G."/>
        </authorList>
    </citation>
    <scope>NUCLEOTIDE SEQUENCE</scope>
    <source>
        <strain evidence="10">CK1249</strain>
    </source>
</reference>
<comment type="subcellular location">
    <subcellularLocation>
        <location evidence="1">Cell membrane</location>
    </subcellularLocation>
    <subcellularLocation>
        <location evidence="7">Endomembrane system</location>
        <topology evidence="7">Lipid-anchor</topology>
    </subcellularLocation>
</comment>
<dbReference type="Pfam" id="PF20238">
    <property type="entry name" value="BIM1-like_dom"/>
    <property type="match status" value="1"/>
</dbReference>
<feature type="signal peptide" evidence="8">
    <location>
        <begin position="1"/>
        <end position="18"/>
    </location>
</feature>
<comment type="caution">
    <text evidence="10">The sequence shown here is derived from an EMBL/GenBank/DDBJ whole genome shotgun (WGS) entry which is preliminary data.</text>
</comment>
<evidence type="ECO:0000256" key="3">
    <source>
        <dbReference type="ARBA" id="ARBA00022729"/>
    </source>
</evidence>
<gene>
    <name evidence="10" type="ORF">BGZ70_008571</name>
</gene>
<evidence type="ECO:0000256" key="8">
    <source>
        <dbReference type="SAM" id="SignalP"/>
    </source>
</evidence>
<evidence type="ECO:0000259" key="9">
    <source>
        <dbReference type="Pfam" id="PF20238"/>
    </source>
</evidence>
<keyword evidence="11" id="KW-1185">Reference proteome</keyword>
<dbReference type="InterPro" id="IPR046936">
    <property type="entry name" value="BIM1-like"/>
</dbReference>
<dbReference type="GO" id="GO:0005886">
    <property type="term" value="C:plasma membrane"/>
    <property type="evidence" value="ECO:0007669"/>
    <property type="project" value="UniProtKB-SubCell"/>
</dbReference>
<organism evidence="10 11">
    <name type="scientific">Mortierella alpina</name>
    <name type="common">Oleaginous fungus</name>
    <name type="synonym">Mortierella renispora</name>
    <dbReference type="NCBI Taxonomy" id="64518"/>
    <lineage>
        <taxon>Eukaryota</taxon>
        <taxon>Fungi</taxon>
        <taxon>Fungi incertae sedis</taxon>
        <taxon>Mucoromycota</taxon>
        <taxon>Mortierellomycotina</taxon>
        <taxon>Mortierellomycetes</taxon>
        <taxon>Mortierellales</taxon>
        <taxon>Mortierellaceae</taxon>
        <taxon>Mortierella</taxon>
    </lineage>
</organism>
<evidence type="ECO:0000313" key="11">
    <source>
        <dbReference type="Proteomes" id="UP000738359"/>
    </source>
</evidence>
<evidence type="ECO:0000256" key="7">
    <source>
        <dbReference type="ARBA" id="ARBA00037868"/>
    </source>
</evidence>
<dbReference type="Proteomes" id="UP000738359">
    <property type="component" value="Unassembled WGS sequence"/>
</dbReference>